<keyword evidence="1" id="KW-0560">Oxidoreductase</keyword>
<dbReference type="EMBL" id="JAIRAU010000001">
    <property type="protein sequence ID" value="MBZ5707724.1"/>
    <property type="molecule type" value="Genomic_DNA"/>
</dbReference>
<evidence type="ECO:0000313" key="5">
    <source>
        <dbReference type="Proteomes" id="UP001139031"/>
    </source>
</evidence>
<dbReference type="Gene3D" id="3.30.360.10">
    <property type="entry name" value="Dihydrodipicolinate Reductase, domain 2"/>
    <property type="match status" value="1"/>
</dbReference>
<protein>
    <submittedName>
        <fullName evidence="4">Gfo/Idh/MocA family oxidoreductase</fullName>
    </submittedName>
</protein>
<sequence length="362" mass="38311">MHRTASDRIGVGVIGASTVNPGWAMTAHIPAIQALPDFELRAVSTSNRASADAAAEALRTPAFANPEALILHPGVDLVVVSVRVPYHHALTAAALEAGKMVFTEWPLGRTLEEAEDLDARAQRAGMRTVIGLQARFAPAVQEARDLIARGYVGEVLSTNLVGAGMVWGDRIARAHAYAVEADHGVTLMTVTMMHALEAMNFVLGDFTTVNAAAAVRRPLVRVIEDGSPLQATAFDHIALGGTLQNGAIASLLFRGAASRGDNLRWEITGTEGDLVLTAANGNLQVADLTLRGGRGEQTSVAPISTTPPDGVGANTLRQYAALARDLRENTRLVPDFAHAVTRHRLLAAIEKAARTGVRQEVV</sequence>
<comment type="caution">
    <text evidence="4">The sequence shown here is derived from an EMBL/GenBank/DDBJ whole genome shotgun (WGS) entry which is preliminary data.</text>
</comment>
<evidence type="ECO:0000313" key="4">
    <source>
        <dbReference type="EMBL" id="MBZ5707724.1"/>
    </source>
</evidence>
<dbReference type="PANTHER" id="PTHR43818:SF11">
    <property type="entry name" value="BCDNA.GH03377"/>
    <property type="match status" value="1"/>
</dbReference>
<evidence type="ECO:0000256" key="1">
    <source>
        <dbReference type="ARBA" id="ARBA00023002"/>
    </source>
</evidence>
<reference evidence="4" key="1">
    <citation type="submission" date="2021-08" db="EMBL/GenBank/DDBJ databases">
        <authorList>
            <person name="Stevens D.C."/>
        </authorList>
    </citation>
    <scope>NUCLEOTIDE SEQUENCE</scope>
    <source>
        <strain evidence="4">DSM 53165</strain>
    </source>
</reference>
<dbReference type="InterPro" id="IPR055080">
    <property type="entry name" value="Gal80p-like_C"/>
</dbReference>
<proteinExistence type="predicted"/>
<evidence type="ECO:0000259" key="2">
    <source>
        <dbReference type="Pfam" id="PF01408"/>
    </source>
</evidence>
<dbReference type="Proteomes" id="UP001139031">
    <property type="component" value="Unassembled WGS sequence"/>
</dbReference>
<keyword evidence="5" id="KW-1185">Reference proteome</keyword>
<accession>A0ABS7THN2</accession>
<dbReference type="Pfam" id="PF01408">
    <property type="entry name" value="GFO_IDH_MocA"/>
    <property type="match status" value="1"/>
</dbReference>
<organism evidence="4 5">
    <name type="scientific">Nannocystis pusilla</name>
    <dbReference type="NCBI Taxonomy" id="889268"/>
    <lineage>
        <taxon>Bacteria</taxon>
        <taxon>Pseudomonadati</taxon>
        <taxon>Myxococcota</taxon>
        <taxon>Polyangia</taxon>
        <taxon>Nannocystales</taxon>
        <taxon>Nannocystaceae</taxon>
        <taxon>Nannocystis</taxon>
    </lineage>
</organism>
<dbReference type="InterPro" id="IPR036291">
    <property type="entry name" value="NAD(P)-bd_dom_sf"/>
</dbReference>
<evidence type="ECO:0000259" key="3">
    <source>
        <dbReference type="Pfam" id="PF22685"/>
    </source>
</evidence>
<dbReference type="Pfam" id="PF22685">
    <property type="entry name" value="Gal80p_C-like"/>
    <property type="match status" value="1"/>
</dbReference>
<feature type="domain" description="Gal80p-like C-terminal" evidence="3">
    <location>
        <begin position="138"/>
        <end position="277"/>
    </location>
</feature>
<dbReference type="InterPro" id="IPR050463">
    <property type="entry name" value="Gfo/Idh/MocA_oxidrdct_glycsds"/>
</dbReference>
<gene>
    <name evidence="4" type="ORF">K7C98_00535</name>
</gene>
<feature type="domain" description="Gfo/Idh/MocA-like oxidoreductase N-terminal" evidence="2">
    <location>
        <begin position="10"/>
        <end position="129"/>
    </location>
</feature>
<dbReference type="InterPro" id="IPR000683">
    <property type="entry name" value="Gfo/Idh/MocA-like_OxRdtase_N"/>
</dbReference>
<dbReference type="PANTHER" id="PTHR43818">
    <property type="entry name" value="BCDNA.GH03377"/>
    <property type="match status" value="1"/>
</dbReference>
<dbReference type="SUPFAM" id="SSF51735">
    <property type="entry name" value="NAD(P)-binding Rossmann-fold domains"/>
    <property type="match status" value="1"/>
</dbReference>
<dbReference type="Gene3D" id="3.40.50.720">
    <property type="entry name" value="NAD(P)-binding Rossmann-like Domain"/>
    <property type="match status" value="1"/>
</dbReference>
<name>A0ABS7THN2_9BACT</name>